<protein>
    <submittedName>
        <fullName evidence="1">Uncharacterized protein</fullName>
    </submittedName>
</protein>
<accession>A0AAV1SWA4</accession>
<organism evidence="1 2">
    <name type="scientific">Dovyalis caffra</name>
    <dbReference type="NCBI Taxonomy" id="77055"/>
    <lineage>
        <taxon>Eukaryota</taxon>
        <taxon>Viridiplantae</taxon>
        <taxon>Streptophyta</taxon>
        <taxon>Embryophyta</taxon>
        <taxon>Tracheophyta</taxon>
        <taxon>Spermatophyta</taxon>
        <taxon>Magnoliopsida</taxon>
        <taxon>eudicotyledons</taxon>
        <taxon>Gunneridae</taxon>
        <taxon>Pentapetalae</taxon>
        <taxon>rosids</taxon>
        <taxon>fabids</taxon>
        <taxon>Malpighiales</taxon>
        <taxon>Salicaceae</taxon>
        <taxon>Flacourtieae</taxon>
        <taxon>Dovyalis</taxon>
    </lineage>
</organism>
<evidence type="ECO:0000313" key="2">
    <source>
        <dbReference type="Proteomes" id="UP001314170"/>
    </source>
</evidence>
<name>A0AAV1SWA4_9ROSI</name>
<reference evidence="1 2" key="1">
    <citation type="submission" date="2024-01" db="EMBL/GenBank/DDBJ databases">
        <authorList>
            <person name="Waweru B."/>
        </authorList>
    </citation>
    <scope>NUCLEOTIDE SEQUENCE [LARGE SCALE GENOMIC DNA]</scope>
</reference>
<comment type="caution">
    <text evidence="1">The sequence shown here is derived from an EMBL/GenBank/DDBJ whole genome shotgun (WGS) entry which is preliminary data.</text>
</comment>
<proteinExistence type="predicted"/>
<keyword evidence="2" id="KW-1185">Reference proteome</keyword>
<dbReference type="AlphaFoldDB" id="A0AAV1SWA4"/>
<dbReference type="Proteomes" id="UP001314170">
    <property type="component" value="Unassembled WGS sequence"/>
</dbReference>
<dbReference type="EMBL" id="CAWUPB010001197">
    <property type="protein sequence ID" value="CAK7357128.1"/>
    <property type="molecule type" value="Genomic_DNA"/>
</dbReference>
<evidence type="ECO:0000313" key="1">
    <source>
        <dbReference type="EMBL" id="CAK7357128.1"/>
    </source>
</evidence>
<sequence length="130" mass="14752">MLAGDFNAILSLDEKSEGQGFNYYNSLHFHNCVTDLLPYGLGIPGSKIPLEKGFGLGKSQALSVLLLKVEALESARQFRPTGYGNLTSLKPKTTKVKKERKEKGKRYLNGIRKQLWIRYERLEVSIWSYV</sequence>
<gene>
    <name evidence="1" type="ORF">DCAF_LOCUS27412</name>
</gene>